<dbReference type="PANTHER" id="PTHR43739">
    <property type="entry name" value="XYLOGLUCANASE (EUROFUNG)"/>
    <property type="match status" value="1"/>
</dbReference>
<dbReference type="AlphaFoldDB" id="K9VWF4"/>
<dbReference type="Pfam" id="PF02012">
    <property type="entry name" value="BNR"/>
    <property type="match status" value="1"/>
</dbReference>
<gene>
    <name evidence="1" type="ORF">Cri9333_1541</name>
</gene>
<evidence type="ECO:0000313" key="2">
    <source>
        <dbReference type="Proteomes" id="UP000010472"/>
    </source>
</evidence>
<dbReference type="InterPro" id="IPR052025">
    <property type="entry name" value="Xyloglucanase_GH74"/>
</dbReference>
<dbReference type="eggNOG" id="COG4447">
    <property type="taxonomic scope" value="Bacteria"/>
</dbReference>
<dbReference type="OrthoDB" id="9757947at2"/>
<proteinExistence type="predicted"/>
<dbReference type="PANTHER" id="PTHR43739:SF5">
    <property type="entry name" value="EXO-ALPHA-SIALIDASE"/>
    <property type="match status" value="1"/>
</dbReference>
<dbReference type="GO" id="GO:0010411">
    <property type="term" value="P:xyloglucan metabolic process"/>
    <property type="evidence" value="ECO:0007669"/>
    <property type="project" value="TreeGrafter"/>
</dbReference>
<dbReference type="CDD" id="cd15482">
    <property type="entry name" value="Sialidase_non-viral"/>
    <property type="match status" value="1"/>
</dbReference>
<dbReference type="RefSeq" id="WP_015202554.1">
    <property type="nucleotide sequence ID" value="NC_019753.1"/>
</dbReference>
<sequence>MANILVGTDKGVFRLDNNESGLQQEVGISTASFLTTAEGKVFALTKENALWVRTNQGNWQLVNPQPVTEEVWSFAADPRDANLLYIGVSPAMLYRSEDGGKSWTACESIKKIPGYEKWTFPPPPHISHVRYIAPDPQVVSGVYIGVEEGGVYRSIDRGETWESLNNGLYWDVHTVTPAADNTQLYATTGGGFYRSDDGGKNWQNMMNGLDRRYTIPFLMLKELPHRLYTGAAATPPPGWARGGANAAIYRSDDGGEKWEKLTGGLPGQFNTPVWAIALDQAGGIVAATRHEVYVSFDQGDRFSLMAKDLPMVRSLVCI</sequence>
<dbReference type="SUPFAM" id="SSF110296">
    <property type="entry name" value="Oligoxyloglucan reducing end-specific cellobiohydrolase"/>
    <property type="match status" value="1"/>
</dbReference>
<dbReference type="Gene3D" id="2.130.10.10">
    <property type="entry name" value="YVTN repeat-like/Quinoprotein amine dehydrogenase"/>
    <property type="match status" value="1"/>
</dbReference>
<dbReference type="KEGG" id="cep:Cri9333_1541"/>
<accession>K9VWF4</accession>
<evidence type="ECO:0000313" key="1">
    <source>
        <dbReference type="EMBL" id="AFZ12433.1"/>
    </source>
</evidence>
<dbReference type="GO" id="GO:0016787">
    <property type="term" value="F:hydrolase activity"/>
    <property type="evidence" value="ECO:0007669"/>
    <property type="project" value="UniProtKB-KW"/>
</dbReference>
<dbReference type="InterPro" id="IPR015943">
    <property type="entry name" value="WD40/YVTN_repeat-like_dom_sf"/>
</dbReference>
<dbReference type="Proteomes" id="UP000010472">
    <property type="component" value="Chromosome"/>
</dbReference>
<protein>
    <submittedName>
        <fullName evidence="1">BNR repeat-containing glycosyl hydrolase</fullName>
    </submittedName>
</protein>
<dbReference type="PATRIC" id="fig|1173022.3.peg.1666"/>
<organism evidence="1 2">
    <name type="scientific">Crinalium epipsammum PCC 9333</name>
    <dbReference type="NCBI Taxonomy" id="1173022"/>
    <lineage>
        <taxon>Bacteria</taxon>
        <taxon>Bacillati</taxon>
        <taxon>Cyanobacteriota</taxon>
        <taxon>Cyanophyceae</taxon>
        <taxon>Gomontiellales</taxon>
        <taxon>Gomontiellaceae</taxon>
        <taxon>Crinalium</taxon>
    </lineage>
</organism>
<dbReference type="HOGENOM" id="CLU_071766_0_0_3"/>
<reference evidence="1 2" key="1">
    <citation type="submission" date="2012-06" db="EMBL/GenBank/DDBJ databases">
        <title>Finished chromosome of genome of Crinalium epipsammum PCC 9333.</title>
        <authorList>
            <consortium name="US DOE Joint Genome Institute"/>
            <person name="Gugger M."/>
            <person name="Coursin T."/>
            <person name="Rippka R."/>
            <person name="Tandeau De Marsac N."/>
            <person name="Huntemann M."/>
            <person name="Wei C.-L."/>
            <person name="Han J."/>
            <person name="Detter J.C."/>
            <person name="Han C."/>
            <person name="Tapia R."/>
            <person name="Davenport K."/>
            <person name="Daligault H."/>
            <person name="Erkkila T."/>
            <person name="Gu W."/>
            <person name="Munk A.C.C."/>
            <person name="Teshima H."/>
            <person name="Xu Y."/>
            <person name="Chain P."/>
            <person name="Chen A."/>
            <person name="Krypides N."/>
            <person name="Mavromatis K."/>
            <person name="Markowitz V."/>
            <person name="Szeto E."/>
            <person name="Ivanova N."/>
            <person name="Mikhailova N."/>
            <person name="Ovchinnikova G."/>
            <person name="Pagani I."/>
            <person name="Pati A."/>
            <person name="Goodwin L."/>
            <person name="Peters L."/>
            <person name="Pitluck S."/>
            <person name="Woyke T."/>
            <person name="Kerfeld C."/>
        </authorList>
    </citation>
    <scope>NUCLEOTIDE SEQUENCE [LARGE SCALE GENOMIC DNA]</scope>
    <source>
        <strain evidence="1 2">PCC 9333</strain>
    </source>
</reference>
<name>K9VWF4_9CYAN</name>
<keyword evidence="2" id="KW-1185">Reference proteome</keyword>
<dbReference type="InterPro" id="IPR002860">
    <property type="entry name" value="BNR_rpt"/>
</dbReference>
<dbReference type="EMBL" id="CP003620">
    <property type="protein sequence ID" value="AFZ12433.1"/>
    <property type="molecule type" value="Genomic_DNA"/>
</dbReference>
<keyword evidence="1" id="KW-0378">Hydrolase</keyword>